<evidence type="ECO:0000313" key="2">
    <source>
        <dbReference type="EMBL" id="EGI78371.1"/>
    </source>
</evidence>
<accession>F3KPD0</accession>
<evidence type="ECO:0000256" key="1">
    <source>
        <dbReference type="SAM" id="MobiDB-lite"/>
    </source>
</evidence>
<feature type="region of interest" description="Disordered" evidence="1">
    <location>
        <begin position="48"/>
        <end position="112"/>
    </location>
</feature>
<reference evidence="2 3" key="1">
    <citation type="journal article" date="2011" name="EMBO J.">
        <title>Structural diversity of bacterial flagellar motors.</title>
        <authorList>
            <person name="Chen S."/>
            <person name="Beeby M."/>
            <person name="Murphy G.E."/>
            <person name="Leadbetter J.R."/>
            <person name="Hendrixson D.R."/>
            <person name="Briegel A."/>
            <person name="Li Z."/>
            <person name="Shi J."/>
            <person name="Tocheva E.I."/>
            <person name="Muller A."/>
            <person name="Dobro M.J."/>
            <person name="Jensen G.J."/>
        </authorList>
    </citation>
    <scope>NUCLEOTIDE SEQUENCE [LARGE SCALE GENOMIC DNA]</scope>
    <source>
        <strain evidence="2 3">ATCC 19624</strain>
    </source>
</reference>
<dbReference type="AlphaFoldDB" id="F3KPD0"/>
<name>F3KPD0_9BURK</name>
<protein>
    <submittedName>
        <fullName evidence="2">Uncharacterized protein</fullName>
    </submittedName>
</protein>
<dbReference type="EMBL" id="AEGR01000018">
    <property type="protein sequence ID" value="EGI78371.1"/>
    <property type="molecule type" value="Genomic_DNA"/>
</dbReference>
<evidence type="ECO:0000313" key="3">
    <source>
        <dbReference type="Proteomes" id="UP000016368"/>
    </source>
</evidence>
<keyword evidence="3" id="KW-1185">Reference proteome</keyword>
<comment type="caution">
    <text evidence="2">The sequence shown here is derived from an EMBL/GenBank/DDBJ whole genome shotgun (WGS) entry which is preliminary data.</text>
</comment>
<feature type="compositionally biased region" description="Basic and acidic residues" evidence="1">
    <location>
        <begin position="66"/>
        <end position="84"/>
    </location>
</feature>
<gene>
    <name evidence="2" type="ORF">HGR_01437</name>
</gene>
<dbReference type="STRING" id="887062.HGR_01437"/>
<proteinExistence type="predicted"/>
<organism evidence="2 3">
    <name type="scientific">Hylemonella gracilis ATCC 19624</name>
    <dbReference type="NCBI Taxonomy" id="887062"/>
    <lineage>
        <taxon>Bacteria</taxon>
        <taxon>Pseudomonadati</taxon>
        <taxon>Pseudomonadota</taxon>
        <taxon>Betaproteobacteria</taxon>
        <taxon>Burkholderiales</taxon>
        <taxon>Comamonadaceae</taxon>
        <taxon>Hylemonella</taxon>
    </lineage>
</organism>
<dbReference type="Proteomes" id="UP000016368">
    <property type="component" value="Unassembled WGS sequence"/>
</dbReference>
<sequence>MRGALTVPATEAEAVWGLGIEVGIGVGVEVVCFCVPPATPCAWSVPAAQRQAAMASRHGGVTGRGGKLEYDRNDNSGTDNEKNGESGQRNTANGRPPIVDGNRPHRQSPGQI</sequence>